<name>A0ACC0A1J9_CATRO</name>
<reference evidence="2" key="1">
    <citation type="journal article" date="2023" name="Nat. Plants">
        <title>Single-cell RNA sequencing provides a high-resolution roadmap for understanding the multicellular compartmentation of specialized metabolism.</title>
        <authorList>
            <person name="Sun S."/>
            <person name="Shen X."/>
            <person name="Li Y."/>
            <person name="Li Y."/>
            <person name="Wang S."/>
            <person name="Li R."/>
            <person name="Zhang H."/>
            <person name="Shen G."/>
            <person name="Guo B."/>
            <person name="Wei J."/>
            <person name="Xu J."/>
            <person name="St-Pierre B."/>
            <person name="Chen S."/>
            <person name="Sun C."/>
        </authorList>
    </citation>
    <scope>NUCLEOTIDE SEQUENCE [LARGE SCALE GENOMIC DNA]</scope>
</reference>
<gene>
    <name evidence="1" type="ORF">M9H77_31024</name>
</gene>
<evidence type="ECO:0000313" key="1">
    <source>
        <dbReference type="EMBL" id="KAI5653837.1"/>
    </source>
</evidence>
<sequence>MEKYLFYFGTCNLLVIFQSIGLFFDEIIPFAKELLGADDKGISHSYKFLFFSLARLVGGDLHSEKDIRKIKGNLSKSYSQTLEDVLQLRESSALLDTKSKVFLLPKLSNLLSTTEYHTWWNSRTYRTSKELYLLLELIIHLKHLKRLCL</sequence>
<organism evidence="1 2">
    <name type="scientific">Catharanthus roseus</name>
    <name type="common">Madagascar periwinkle</name>
    <name type="synonym">Vinca rosea</name>
    <dbReference type="NCBI Taxonomy" id="4058"/>
    <lineage>
        <taxon>Eukaryota</taxon>
        <taxon>Viridiplantae</taxon>
        <taxon>Streptophyta</taxon>
        <taxon>Embryophyta</taxon>
        <taxon>Tracheophyta</taxon>
        <taxon>Spermatophyta</taxon>
        <taxon>Magnoliopsida</taxon>
        <taxon>eudicotyledons</taxon>
        <taxon>Gunneridae</taxon>
        <taxon>Pentapetalae</taxon>
        <taxon>asterids</taxon>
        <taxon>lamiids</taxon>
        <taxon>Gentianales</taxon>
        <taxon>Apocynaceae</taxon>
        <taxon>Rauvolfioideae</taxon>
        <taxon>Vinceae</taxon>
        <taxon>Catharanthinae</taxon>
        <taxon>Catharanthus</taxon>
    </lineage>
</organism>
<dbReference type="Proteomes" id="UP001060085">
    <property type="component" value="Linkage Group LG07"/>
</dbReference>
<dbReference type="EMBL" id="CM044707">
    <property type="protein sequence ID" value="KAI5653837.1"/>
    <property type="molecule type" value="Genomic_DNA"/>
</dbReference>
<evidence type="ECO:0000313" key="2">
    <source>
        <dbReference type="Proteomes" id="UP001060085"/>
    </source>
</evidence>
<proteinExistence type="predicted"/>
<comment type="caution">
    <text evidence="1">The sequence shown here is derived from an EMBL/GenBank/DDBJ whole genome shotgun (WGS) entry which is preliminary data.</text>
</comment>
<accession>A0ACC0A1J9</accession>
<keyword evidence="2" id="KW-1185">Reference proteome</keyword>
<protein>
    <submittedName>
        <fullName evidence="1">Uncharacterized protein</fullName>
    </submittedName>
</protein>